<reference evidence="3" key="2">
    <citation type="journal article" date="2013" name="PLoS Genet.">
        <title>Comparative genome structure, secondary metabolite, and effector coding capacity across Cochliobolus pathogens.</title>
        <authorList>
            <person name="Condon B.J."/>
            <person name="Leng Y."/>
            <person name="Wu D."/>
            <person name="Bushley K.E."/>
            <person name="Ohm R.A."/>
            <person name="Otillar R."/>
            <person name="Martin J."/>
            <person name="Schackwitz W."/>
            <person name="Grimwood J."/>
            <person name="MohdZainudin N."/>
            <person name="Xue C."/>
            <person name="Wang R."/>
            <person name="Manning V.A."/>
            <person name="Dhillon B."/>
            <person name="Tu Z.J."/>
            <person name="Steffenson B.J."/>
            <person name="Salamov A."/>
            <person name="Sun H."/>
            <person name="Lowry S."/>
            <person name="LaButti K."/>
            <person name="Han J."/>
            <person name="Copeland A."/>
            <person name="Lindquist E."/>
            <person name="Barry K."/>
            <person name="Schmutz J."/>
            <person name="Baker S.E."/>
            <person name="Ciuffetti L.M."/>
            <person name="Grigoriev I.V."/>
            <person name="Zhong S."/>
            <person name="Turgeon B.G."/>
        </authorList>
    </citation>
    <scope>NUCLEOTIDE SEQUENCE [LARGE SCALE GENOMIC DNA]</scope>
    <source>
        <strain evidence="3">C4 / ATCC 48331 / race T</strain>
    </source>
</reference>
<sequence length="61" mass="7499">NKSYEDYINKLQLEKWDTIEELYQSKLQVFHLQAELQSKRAGSKRLKNSRQRKRAKRRKSF</sequence>
<protein>
    <submittedName>
        <fullName evidence="2">Uncharacterized protein</fullName>
    </submittedName>
</protein>
<name>N4WR63_COCH4</name>
<gene>
    <name evidence="2" type="ORF">COCC4DRAFT_155272</name>
</gene>
<feature type="non-terminal residue" evidence="2">
    <location>
        <position position="1"/>
    </location>
</feature>
<dbReference type="Proteomes" id="UP000012338">
    <property type="component" value="Unassembled WGS sequence"/>
</dbReference>
<evidence type="ECO:0000313" key="3">
    <source>
        <dbReference type="Proteomes" id="UP000012338"/>
    </source>
</evidence>
<reference evidence="2 3" key="1">
    <citation type="journal article" date="2012" name="PLoS Pathog.">
        <title>Diverse lifestyles and strategies of plant pathogenesis encoded in the genomes of eighteen Dothideomycetes fungi.</title>
        <authorList>
            <person name="Ohm R.A."/>
            <person name="Feau N."/>
            <person name="Henrissat B."/>
            <person name="Schoch C.L."/>
            <person name="Horwitz B.A."/>
            <person name="Barry K.W."/>
            <person name="Condon B.J."/>
            <person name="Copeland A.C."/>
            <person name="Dhillon B."/>
            <person name="Glaser F."/>
            <person name="Hesse C.N."/>
            <person name="Kosti I."/>
            <person name="LaButti K."/>
            <person name="Lindquist E.A."/>
            <person name="Lucas S."/>
            <person name="Salamov A.A."/>
            <person name="Bradshaw R.E."/>
            <person name="Ciuffetti L."/>
            <person name="Hamelin R.C."/>
            <person name="Kema G.H.J."/>
            <person name="Lawrence C."/>
            <person name="Scott J.A."/>
            <person name="Spatafora J.W."/>
            <person name="Turgeon B.G."/>
            <person name="de Wit P.J.G.M."/>
            <person name="Zhong S."/>
            <person name="Goodwin S.B."/>
            <person name="Grigoriev I.V."/>
        </authorList>
    </citation>
    <scope>NUCLEOTIDE SEQUENCE [LARGE SCALE GENOMIC DNA]</scope>
    <source>
        <strain evidence="3">C4 / ATCC 48331 / race T</strain>
    </source>
</reference>
<dbReference type="EMBL" id="KB733515">
    <property type="protein sequence ID" value="ENH98627.1"/>
    <property type="molecule type" value="Genomic_DNA"/>
</dbReference>
<dbReference type="AlphaFoldDB" id="N4WR63"/>
<keyword evidence="3" id="KW-1185">Reference proteome</keyword>
<proteinExistence type="predicted"/>
<accession>N4WR63</accession>
<feature type="region of interest" description="Disordered" evidence="1">
    <location>
        <begin position="37"/>
        <end position="61"/>
    </location>
</feature>
<dbReference type="HOGENOM" id="CLU_2928891_0_0_1"/>
<organism evidence="2 3">
    <name type="scientific">Cochliobolus heterostrophus (strain C4 / ATCC 48331 / race T)</name>
    <name type="common">Southern corn leaf blight fungus</name>
    <name type="synonym">Bipolaris maydis</name>
    <dbReference type="NCBI Taxonomy" id="665024"/>
    <lineage>
        <taxon>Eukaryota</taxon>
        <taxon>Fungi</taxon>
        <taxon>Dikarya</taxon>
        <taxon>Ascomycota</taxon>
        <taxon>Pezizomycotina</taxon>
        <taxon>Dothideomycetes</taxon>
        <taxon>Pleosporomycetidae</taxon>
        <taxon>Pleosporales</taxon>
        <taxon>Pleosporineae</taxon>
        <taxon>Pleosporaceae</taxon>
        <taxon>Bipolaris</taxon>
    </lineage>
</organism>
<feature type="compositionally biased region" description="Basic residues" evidence="1">
    <location>
        <begin position="41"/>
        <end position="61"/>
    </location>
</feature>
<evidence type="ECO:0000256" key="1">
    <source>
        <dbReference type="SAM" id="MobiDB-lite"/>
    </source>
</evidence>
<evidence type="ECO:0000313" key="2">
    <source>
        <dbReference type="EMBL" id="ENH98627.1"/>
    </source>
</evidence>